<sequence>MESGFHAEEEYRVDSFFHRTIDLFDAVDRHEKLFPKVCRACGRTYPDLSTYISETKPKGHTMDDCSEVMGKQFTMLYRHCLCGNTLVLTFTDDIFPLLAVFWSNMKEEARSCGMTLKDFTAEFVGKWELLILSRKPLK</sequence>
<evidence type="ECO:0000313" key="2">
    <source>
        <dbReference type="Proteomes" id="UP000006055"/>
    </source>
</evidence>
<name>I4CCL7_DESTA</name>
<dbReference type="Proteomes" id="UP000006055">
    <property type="component" value="Chromosome"/>
</dbReference>
<reference evidence="2" key="1">
    <citation type="submission" date="2012-06" db="EMBL/GenBank/DDBJ databases">
        <title>Complete sequence of chromosome of Desulfomonile tiedjei DSM 6799.</title>
        <authorList>
            <person name="Lucas S."/>
            <person name="Copeland A."/>
            <person name="Lapidus A."/>
            <person name="Glavina del Rio T."/>
            <person name="Dalin E."/>
            <person name="Tice H."/>
            <person name="Bruce D."/>
            <person name="Goodwin L."/>
            <person name="Pitluck S."/>
            <person name="Peters L."/>
            <person name="Ovchinnikova G."/>
            <person name="Zeytun A."/>
            <person name="Lu M."/>
            <person name="Kyrpides N."/>
            <person name="Mavromatis K."/>
            <person name="Ivanova N."/>
            <person name="Brettin T."/>
            <person name="Detter J.C."/>
            <person name="Han C."/>
            <person name="Larimer F."/>
            <person name="Land M."/>
            <person name="Hauser L."/>
            <person name="Markowitz V."/>
            <person name="Cheng J.-F."/>
            <person name="Hugenholtz P."/>
            <person name="Woyke T."/>
            <person name="Wu D."/>
            <person name="Spring S."/>
            <person name="Schroeder M."/>
            <person name="Brambilla E."/>
            <person name="Klenk H.-P."/>
            <person name="Eisen J.A."/>
        </authorList>
    </citation>
    <scope>NUCLEOTIDE SEQUENCE [LARGE SCALE GENOMIC DNA]</scope>
    <source>
        <strain evidence="2">ATCC 49306 / DSM 6799 / DCB-1</strain>
    </source>
</reference>
<protein>
    <submittedName>
        <fullName evidence="1">Uncharacterized protein</fullName>
    </submittedName>
</protein>
<gene>
    <name evidence="1" type="ordered locus">Desti_4687</name>
</gene>
<dbReference type="KEGG" id="dti:Desti_4687"/>
<accession>I4CCL7</accession>
<dbReference type="AlphaFoldDB" id="I4CCL7"/>
<organism evidence="1 2">
    <name type="scientific">Desulfomonile tiedjei (strain ATCC 49306 / DSM 6799 / DCB-1)</name>
    <dbReference type="NCBI Taxonomy" id="706587"/>
    <lineage>
        <taxon>Bacteria</taxon>
        <taxon>Pseudomonadati</taxon>
        <taxon>Thermodesulfobacteriota</taxon>
        <taxon>Desulfomonilia</taxon>
        <taxon>Desulfomonilales</taxon>
        <taxon>Desulfomonilaceae</taxon>
        <taxon>Desulfomonile</taxon>
    </lineage>
</organism>
<dbReference type="EMBL" id="CP003360">
    <property type="protein sequence ID" value="AFM27308.1"/>
    <property type="molecule type" value="Genomic_DNA"/>
</dbReference>
<dbReference type="OrthoDB" id="5405941at2"/>
<keyword evidence="2" id="KW-1185">Reference proteome</keyword>
<dbReference type="RefSeq" id="WP_014812416.1">
    <property type="nucleotide sequence ID" value="NC_018025.1"/>
</dbReference>
<evidence type="ECO:0000313" key="1">
    <source>
        <dbReference type="EMBL" id="AFM27308.1"/>
    </source>
</evidence>
<dbReference type="HOGENOM" id="CLU_1892863_0_0_7"/>
<dbReference type="STRING" id="706587.Desti_4687"/>
<proteinExistence type="predicted"/>